<evidence type="ECO:0000313" key="6">
    <source>
        <dbReference type="Proteomes" id="UP000694918"/>
    </source>
</evidence>
<dbReference type="AlphaFoldDB" id="A0AAJ6TSN4"/>
<dbReference type="GO" id="GO:0008409">
    <property type="term" value="F:5'-3' exonuclease activity"/>
    <property type="evidence" value="ECO:0007669"/>
    <property type="project" value="TreeGrafter"/>
</dbReference>
<evidence type="ECO:0000256" key="2">
    <source>
        <dbReference type="ARBA" id="ARBA00022763"/>
    </source>
</evidence>
<dbReference type="PANTHER" id="PTHR11081:SF9">
    <property type="entry name" value="FLAP ENDONUCLEASE 1"/>
    <property type="match status" value="1"/>
</dbReference>
<dbReference type="SMART" id="SM00485">
    <property type="entry name" value="XPGN"/>
    <property type="match status" value="1"/>
</dbReference>
<dbReference type="GO" id="GO:0017108">
    <property type="term" value="F:5'-flap endonuclease activity"/>
    <property type="evidence" value="ECO:0007669"/>
    <property type="project" value="TreeGrafter"/>
</dbReference>
<evidence type="ECO:0000259" key="5">
    <source>
        <dbReference type="SMART" id="SM00485"/>
    </source>
</evidence>
<dbReference type="GO" id="GO:0046872">
    <property type="term" value="F:metal ion binding"/>
    <property type="evidence" value="ECO:0007669"/>
    <property type="project" value="UniProtKB-KW"/>
</dbReference>
<dbReference type="GeneID" id="105119905"/>
<keyword evidence="3" id="KW-0460">Magnesium</keyword>
<dbReference type="PROSITE" id="PS00841">
    <property type="entry name" value="XPG_1"/>
    <property type="match status" value="1"/>
</dbReference>
<accession>A0AAJ6TSN4</accession>
<organism evidence="6 7">
    <name type="scientific">Populus euphratica</name>
    <name type="common">Euphrates poplar</name>
    <dbReference type="NCBI Taxonomy" id="75702"/>
    <lineage>
        <taxon>Eukaryota</taxon>
        <taxon>Viridiplantae</taxon>
        <taxon>Streptophyta</taxon>
        <taxon>Embryophyta</taxon>
        <taxon>Tracheophyta</taxon>
        <taxon>Spermatophyta</taxon>
        <taxon>Magnoliopsida</taxon>
        <taxon>eudicotyledons</taxon>
        <taxon>Gunneridae</taxon>
        <taxon>Pentapetalae</taxon>
        <taxon>rosids</taxon>
        <taxon>fabids</taxon>
        <taxon>Malpighiales</taxon>
        <taxon>Salicaceae</taxon>
        <taxon>Saliceae</taxon>
        <taxon>Populus</taxon>
    </lineage>
</organism>
<name>A0AAJ6TSN4_POPEU</name>
<evidence type="ECO:0000313" key="7">
    <source>
        <dbReference type="RefSeq" id="XP_011016397.1"/>
    </source>
</evidence>
<dbReference type="KEGG" id="peu:105119905"/>
<dbReference type="GO" id="GO:0006281">
    <property type="term" value="P:DNA repair"/>
    <property type="evidence" value="ECO:0007669"/>
    <property type="project" value="UniProtKB-KW"/>
</dbReference>
<keyword evidence="6" id="KW-1185">Reference proteome</keyword>
<dbReference type="InterPro" id="IPR029060">
    <property type="entry name" value="PIN-like_dom_sf"/>
</dbReference>
<keyword evidence="4" id="KW-0234">DNA repair</keyword>
<sequence>MLTNEAGEITSHWQGMFNRAIRFLEAGIKPLYVFDGKPLDLKKQELAKRYSKRADATEELAAAVEQLVVINRLMLGKCYFVYKPLLKQKHSVLHFANQERQVSYFSMTIDYFRFLSMSMTMCMAFEVCPFHFRCLFVQI</sequence>
<dbReference type="Proteomes" id="UP000694918">
    <property type="component" value="Unplaced"/>
</dbReference>
<dbReference type="InterPro" id="IPR006085">
    <property type="entry name" value="XPG_DNA_repair_N"/>
</dbReference>
<evidence type="ECO:0000256" key="4">
    <source>
        <dbReference type="ARBA" id="ARBA00023204"/>
    </source>
</evidence>
<dbReference type="InterPro" id="IPR019974">
    <property type="entry name" value="XPG_CS"/>
</dbReference>
<evidence type="ECO:0000256" key="3">
    <source>
        <dbReference type="ARBA" id="ARBA00022842"/>
    </source>
</evidence>
<proteinExistence type="predicted"/>
<reference evidence="7" key="1">
    <citation type="submission" date="2025-08" db="UniProtKB">
        <authorList>
            <consortium name="RefSeq"/>
        </authorList>
    </citation>
    <scope>IDENTIFICATION</scope>
</reference>
<dbReference type="SUPFAM" id="SSF88723">
    <property type="entry name" value="PIN domain-like"/>
    <property type="match status" value="1"/>
</dbReference>
<gene>
    <name evidence="7" type="primary">LOC105119905</name>
</gene>
<evidence type="ECO:0000256" key="1">
    <source>
        <dbReference type="ARBA" id="ARBA00022723"/>
    </source>
</evidence>
<dbReference type="PANTHER" id="PTHR11081">
    <property type="entry name" value="FLAP ENDONUCLEASE FAMILY MEMBER"/>
    <property type="match status" value="1"/>
</dbReference>
<feature type="domain" description="XPG N-terminal" evidence="5">
    <location>
        <begin position="1"/>
        <end position="56"/>
    </location>
</feature>
<dbReference type="InterPro" id="IPR006084">
    <property type="entry name" value="XPG/Rad2"/>
</dbReference>
<protein>
    <submittedName>
        <fullName evidence="7">Flap endonuclease 1-like</fullName>
    </submittedName>
</protein>
<dbReference type="RefSeq" id="XP_011016397.1">
    <property type="nucleotide sequence ID" value="XM_011018095.1"/>
</dbReference>
<keyword evidence="2" id="KW-0227">DNA damage</keyword>
<dbReference type="Pfam" id="PF00752">
    <property type="entry name" value="XPG_N"/>
    <property type="match status" value="1"/>
</dbReference>
<dbReference type="Gene3D" id="3.40.50.1010">
    <property type="entry name" value="5'-nuclease"/>
    <property type="match status" value="1"/>
</dbReference>
<keyword evidence="1" id="KW-0479">Metal-binding</keyword>